<dbReference type="PANTHER" id="PTHR11697">
    <property type="entry name" value="GENERAL TRANSCRIPTION FACTOR 2-RELATED ZINC FINGER PROTEIN"/>
    <property type="match status" value="1"/>
</dbReference>
<evidence type="ECO:0000313" key="3">
    <source>
        <dbReference type="Proteomes" id="UP000594263"/>
    </source>
</evidence>
<dbReference type="EnsemblPlants" id="Kaladp0037s0190.1.v1.1">
    <property type="protein sequence ID" value="Kaladp0037s0190.1.v1.1.CDS.1"/>
    <property type="gene ID" value="Kaladp0037s0190.v1.1"/>
</dbReference>
<dbReference type="SMART" id="SM00597">
    <property type="entry name" value="ZnF_TTF"/>
    <property type="match status" value="1"/>
</dbReference>
<dbReference type="InterPro" id="IPR008906">
    <property type="entry name" value="HATC_C_dom"/>
</dbReference>
<dbReference type="Pfam" id="PF14291">
    <property type="entry name" value="DUF4371"/>
    <property type="match status" value="1"/>
</dbReference>
<dbReference type="Pfam" id="PF05699">
    <property type="entry name" value="Dimer_Tnp_hAT"/>
    <property type="match status" value="1"/>
</dbReference>
<protein>
    <recommendedName>
        <fullName evidence="1">TTF-type domain-containing protein</fullName>
    </recommendedName>
</protein>
<name>A0A7N0THH7_KALFE</name>
<dbReference type="PANTHER" id="PTHR11697:SF230">
    <property type="entry name" value="ZINC FINGER, MYM DOMAIN CONTAINING 1"/>
    <property type="match status" value="1"/>
</dbReference>
<dbReference type="InterPro" id="IPR006580">
    <property type="entry name" value="Znf_TTF"/>
</dbReference>
<dbReference type="GO" id="GO:0046983">
    <property type="term" value="F:protein dimerization activity"/>
    <property type="evidence" value="ECO:0007669"/>
    <property type="project" value="InterPro"/>
</dbReference>
<dbReference type="InterPro" id="IPR012337">
    <property type="entry name" value="RNaseH-like_sf"/>
</dbReference>
<dbReference type="Gramene" id="Kaladp0037s0190.1.v1.1">
    <property type="protein sequence ID" value="Kaladp0037s0190.1.v1.1.CDS.1"/>
    <property type="gene ID" value="Kaladp0037s0190.v1.1"/>
</dbReference>
<dbReference type="InterPro" id="IPR055298">
    <property type="entry name" value="AtLOH3-like"/>
</dbReference>
<sequence length="809" mass="93439">MKKYKSIQSYWSNFDANTSNKSPKTSTSSTPLIDQEIEDINHESADRENLSNIERAYEVEVVPHDPGLRVPISSYPLKDQDEIRRKFVALGPCQPRSHNFPKKEQHGSLRRFSSKWFDKYDWLEYSVEKDAAFCFICYLFKDKTSKVGGDAFVNKGFSRWQKPEVFVMHIGGNGSAHNQAKEKYELFKNQKTSIMEFWNRQSSEVRKLYKSRLTHSLRCLRFLLRQGLAFRGHDESESSENKGNFRELLAWLAENNDEVEKVVFKNAPGNNQMTRGGIQKELINSCAKETIKIIIEEVKDDFFGILADESSDASGKEQLALCLRYVDQKGRLNERFLGIVHVEDTTAVSLKSAIQSLLMEHSLSMSKIRGQGYDGASNMRGEIHGLKTLIMNDTPSAYYIHCFAHQLQLTLVAVAKDNFDCAWLFEQLGYLLSVIGVSCKRKEMIRVIQAQKVAEALDLGEIESGKGLNQELSLVRPGDTRWGSHYRTILNVISLYPTIMEVLIKIGKNASNKEDRAKAQVWLGSFESFDFVFMAHLMLYIFGYTDQLSNALQQKDQDIVNAMTLVSLIKEQLQNLRNDCWEDFLNKVTSFCMKCDIEVPDMDGYYVPHGRSKRCFRKVKNIHRFRVEMFLSVIDLQLQEFNNRFDEVNMELLICMASLNPVNSFAAFDKQRILRLAEFYPNEFTTLDRMKLDFQLQAYIHDLRNDVRFQQVMDLGSLSIMLVETNKHKTYTEVYLLLKLVLILPVATASVERVFSAMSFVKSKLRNSMGDQLLNDSLVTFIEKDIFRHVSDESVLRRFQDMKTRRINF</sequence>
<keyword evidence="3" id="KW-1185">Reference proteome</keyword>
<reference evidence="2" key="1">
    <citation type="submission" date="2021-01" db="UniProtKB">
        <authorList>
            <consortium name="EnsemblPlants"/>
        </authorList>
    </citation>
    <scope>IDENTIFICATION</scope>
</reference>
<proteinExistence type="predicted"/>
<organism evidence="2 3">
    <name type="scientific">Kalanchoe fedtschenkoi</name>
    <name type="common">Lavender scallops</name>
    <name type="synonym">South American air plant</name>
    <dbReference type="NCBI Taxonomy" id="63787"/>
    <lineage>
        <taxon>Eukaryota</taxon>
        <taxon>Viridiplantae</taxon>
        <taxon>Streptophyta</taxon>
        <taxon>Embryophyta</taxon>
        <taxon>Tracheophyta</taxon>
        <taxon>Spermatophyta</taxon>
        <taxon>Magnoliopsida</taxon>
        <taxon>eudicotyledons</taxon>
        <taxon>Gunneridae</taxon>
        <taxon>Pentapetalae</taxon>
        <taxon>Saxifragales</taxon>
        <taxon>Crassulaceae</taxon>
        <taxon>Kalanchoe</taxon>
    </lineage>
</organism>
<evidence type="ECO:0000313" key="2">
    <source>
        <dbReference type="EnsemblPlants" id="Kaladp0037s0190.1.v1.1.CDS.1"/>
    </source>
</evidence>
<dbReference type="SUPFAM" id="SSF53098">
    <property type="entry name" value="Ribonuclease H-like"/>
    <property type="match status" value="1"/>
</dbReference>
<dbReference type="OMA" id="INHESAD"/>
<dbReference type="Proteomes" id="UP000594263">
    <property type="component" value="Unplaced"/>
</dbReference>
<evidence type="ECO:0000259" key="1">
    <source>
        <dbReference type="SMART" id="SM00597"/>
    </source>
</evidence>
<dbReference type="InterPro" id="IPR025398">
    <property type="entry name" value="DUF4371"/>
</dbReference>
<feature type="domain" description="TTF-type" evidence="1">
    <location>
        <begin position="108"/>
        <end position="210"/>
    </location>
</feature>
<accession>A0A7N0THH7</accession>
<dbReference type="AlphaFoldDB" id="A0A7N0THH7"/>